<dbReference type="EMBL" id="MU006039">
    <property type="protein sequence ID" value="KAF2857526.1"/>
    <property type="molecule type" value="Genomic_DNA"/>
</dbReference>
<keyword evidence="2" id="KW-1185">Reference proteome</keyword>
<sequence>MIAIPSAKGRATKYELSLKEPAISIFSPTADVIHSSLLDPAHSELSGVVAESHKLLLHAIFTIQDRITYFISAPEQTHGHREGTAIFLENDESPPGLDGSTLFHLFFVGGSARGSIRLCDGTWLPKIVQTAALLPGM</sequence>
<reference evidence="1" key="1">
    <citation type="journal article" date="2020" name="Stud. Mycol.">
        <title>101 Dothideomycetes genomes: a test case for predicting lifestyles and emergence of pathogens.</title>
        <authorList>
            <person name="Haridas S."/>
            <person name="Albert R."/>
            <person name="Binder M."/>
            <person name="Bloem J."/>
            <person name="Labutti K."/>
            <person name="Salamov A."/>
            <person name="Andreopoulos B."/>
            <person name="Baker S."/>
            <person name="Barry K."/>
            <person name="Bills G."/>
            <person name="Bluhm B."/>
            <person name="Cannon C."/>
            <person name="Castanera R."/>
            <person name="Culley D."/>
            <person name="Daum C."/>
            <person name="Ezra D."/>
            <person name="Gonzalez J."/>
            <person name="Henrissat B."/>
            <person name="Kuo A."/>
            <person name="Liang C."/>
            <person name="Lipzen A."/>
            <person name="Lutzoni F."/>
            <person name="Magnuson J."/>
            <person name="Mondo S."/>
            <person name="Nolan M."/>
            <person name="Ohm R."/>
            <person name="Pangilinan J."/>
            <person name="Park H.-J."/>
            <person name="Ramirez L."/>
            <person name="Alfaro M."/>
            <person name="Sun H."/>
            <person name="Tritt A."/>
            <person name="Yoshinaga Y."/>
            <person name="Zwiers L.-H."/>
            <person name="Turgeon B."/>
            <person name="Goodwin S."/>
            <person name="Spatafora J."/>
            <person name="Crous P."/>
            <person name="Grigoriev I."/>
        </authorList>
    </citation>
    <scope>NUCLEOTIDE SEQUENCE</scope>
    <source>
        <strain evidence="1">CBS 480.64</strain>
    </source>
</reference>
<name>A0A6A7BQH0_9PEZI</name>
<evidence type="ECO:0000313" key="2">
    <source>
        <dbReference type="Proteomes" id="UP000799421"/>
    </source>
</evidence>
<protein>
    <submittedName>
        <fullName evidence="1">Uncharacterized protein</fullName>
    </submittedName>
</protein>
<gene>
    <name evidence="1" type="ORF">K470DRAFT_170612</name>
</gene>
<accession>A0A6A7BQH0</accession>
<evidence type="ECO:0000313" key="1">
    <source>
        <dbReference type="EMBL" id="KAF2857526.1"/>
    </source>
</evidence>
<organism evidence="1 2">
    <name type="scientific">Piedraia hortae CBS 480.64</name>
    <dbReference type="NCBI Taxonomy" id="1314780"/>
    <lineage>
        <taxon>Eukaryota</taxon>
        <taxon>Fungi</taxon>
        <taxon>Dikarya</taxon>
        <taxon>Ascomycota</taxon>
        <taxon>Pezizomycotina</taxon>
        <taxon>Dothideomycetes</taxon>
        <taxon>Dothideomycetidae</taxon>
        <taxon>Capnodiales</taxon>
        <taxon>Piedraiaceae</taxon>
        <taxon>Piedraia</taxon>
    </lineage>
</organism>
<proteinExistence type="predicted"/>
<dbReference type="AlphaFoldDB" id="A0A6A7BQH0"/>
<dbReference type="Proteomes" id="UP000799421">
    <property type="component" value="Unassembled WGS sequence"/>
</dbReference>